<organism evidence="1 2">
    <name type="scientific">Prauserella oleivorans</name>
    <dbReference type="NCBI Taxonomy" id="1478153"/>
    <lineage>
        <taxon>Bacteria</taxon>
        <taxon>Bacillati</taxon>
        <taxon>Actinomycetota</taxon>
        <taxon>Actinomycetes</taxon>
        <taxon>Pseudonocardiales</taxon>
        <taxon>Pseudonocardiaceae</taxon>
        <taxon>Prauserella</taxon>
    </lineage>
</organism>
<dbReference type="RefSeq" id="WP_377387562.1">
    <property type="nucleotide sequence ID" value="NZ_JBHSAN010000008.1"/>
</dbReference>
<proteinExistence type="predicted"/>
<evidence type="ECO:0000313" key="2">
    <source>
        <dbReference type="Proteomes" id="UP001597478"/>
    </source>
</evidence>
<keyword evidence="2" id="KW-1185">Reference proteome</keyword>
<reference evidence="2" key="1">
    <citation type="journal article" date="2019" name="Int. J. Syst. Evol. Microbiol.">
        <title>The Global Catalogue of Microorganisms (GCM) 10K type strain sequencing project: providing services to taxonomists for standard genome sequencing and annotation.</title>
        <authorList>
            <consortium name="The Broad Institute Genomics Platform"/>
            <consortium name="The Broad Institute Genome Sequencing Center for Infectious Disease"/>
            <person name="Wu L."/>
            <person name="Ma J."/>
        </authorList>
    </citation>
    <scope>NUCLEOTIDE SEQUENCE [LARGE SCALE GENOMIC DNA]</scope>
    <source>
        <strain evidence="2">IBRC-M 10906</strain>
    </source>
</reference>
<sequence length="363" mass="38894">MGRSVRGSSVRALFALTVVPVVLALVPAPAEGRAASRTWTVAVPRSAPAAPFAVHDVAPTRLDIPVNTVTATPAAGTTVDVRSLRPDGMWSEWTPTPAVLPESHDVQVRLVHTAASGPGTVTLTAWRDPAARPRAARMDTFRIFATREGLVGGTTANGHVIRTRDHFVALPSRRGLASRSGGEYTVRVCTVGGHRCAWAPVWDVGPWNITDDHWNVARQSWRDLPHGLPQAQAAYQDGYHGGKDQFGRRVRNPAGIDLADGTFWDALGLAANSWVDVTYQWTGSGPWGTVETPGWALKVRAAPNAGAAHVGYAARHARVRVDCHRSGQQLHGTQGTTTRWYRLAPGKYVSAAYVRPGLAAAAC</sequence>
<protein>
    <recommendedName>
        <fullName evidence="3">Secreted protein</fullName>
    </recommendedName>
</protein>
<dbReference type="EMBL" id="JBHUOF010000001">
    <property type="protein sequence ID" value="MFD2798005.1"/>
    <property type="molecule type" value="Genomic_DNA"/>
</dbReference>
<dbReference type="Proteomes" id="UP001597478">
    <property type="component" value="Unassembled WGS sequence"/>
</dbReference>
<comment type="caution">
    <text evidence="1">The sequence shown here is derived from an EMBL/GenBank/DDBJ whole genome shotgun (WGS) entry which is preliminary data.</text>
</comment>
<name>A0ABW5W529_9PSEU</name>
<accession>A0ABW5W529</accession>
<evidence type="ECO:0000313" key="1">
    <source>
        <dbReference type="EMBL" id="MFD2798005.1"/>
    </source>
</evidence>
<evidence type="ECO:0008006" key="3">
    <source>
        <dbReference type="Google" id="ProtNLM"/>
    </source>
</evidence>
<gene>
    <name evidence="1" type="ORF">ACFS2C_01190</name>
</gene>